<name>A0A0F9VFD5_9ZZZZ</name>
<reference evidence="1" key="1">
    <citation type="journal article" date="2015" name="Nature">
        <title>Complex archaea that bridge the gap between prokaryotes and eukaryotes.</title>
        <authorList>
            <person name="Spang A."/>
            <person name="Saw J.H."/>
            <person name="Jorgensen S.L."/>
            <person name="Zaremba-Niedzwiedzka K."/>
            <person name="Martijn J."/>
            <person name="Lind A.E."/>
            <person name="van Eijk R."/>
            <person name="Schleper C."/>
            <person name="Guy L."/>
            <person name="Ettema T.J."/>
        </authorList>
    </citation>
    <scope>NUCLEOTIDE SEQUENCE</scope>
</reference>
<dbReference type="EMBL" id="LAZR01000365">
    <property type="protein sequence ID" value="KKN72261.1"/>
    <property type="molecule type" value="Genomic_DNA"/>
</dbReference>
<gene>
    <name evidence="1" type="ORF">LCGC14_0412120</name>
</gene>
<evidence type="ECO:0000313" key="1">
    <source>
        <dbReference type="EMBL" id="KKN72261.1"/>
    </source>
</evidence>
<accession>A0A0F9VFD5</accession>
<organism evidence="1">
    <name type="scientific">marine sediment metagenome</name>
    <dbReference type="NCBI Taxonomy" id="412755"/>
    <lineage>
        <taxon>unclassified sequences</taxon>
        <taxon>metagenomes</taxon>
        <taxon>ecological metagenomes</taxon>
    </lineage>
</organism>
<sequence length="60" mass="6866">MAGVVCNCGVRRFTVIIVRGEIWVFCGDCGELIKYKLAQTQPELTERERSVKDNYDNPPF</sequence>
<comment type="caution">
    <text evidence="1">The sequence shown here is derived from an EMBL/GenBank/DDBJ whole genome shotgun (WGS) entry which is preliminary data.</text>
</comment>
<dbReference type="AlphaFoldDB" id="A0A0F9VFD5"/>
<protein>
    <submittedName>
        <fullName evidence="1">Uncharacterized protein</fullName>
    </submittedName>
</protein>
<proteinExistence type="predicted"/>